<protein>
    <submittedName>
        <fullName evidence="9">ABC transporter permease</fullName>
    </submittedName>
</protein>
<keyword evidence="10" id="KW-1185">Reference proteome</keyword>
<evidence type="ECO:0000256" key="6">
    <source>
        <dbReference type="ARBA" id="ARBA00023136"/>
    </source>
</evidence>
<evidence type="ECO:0000313" key="10">
    <source>
        <dbReference type="Proteomes" id="UP000706333"/>
    </source>
</evidence>
<dbReference type="PANTHER" id="PTHR30151">
    <property type="entry name" value="ALKANE SULFONATE ABC TRANSPORTER-RELATED, MEMBRANE SUBUNIT"/>
    <property type="match status" value="1"/>
</dbReference>
<evidence type="ECO:0000313" key="9">
    <source>
        <dbReference type="EMBL" id="MBK5928308.1"/>
    </source>
</evidence>
<evidence type="ECO:0000256" key="1">
    <source>
        <dbReference type="ARBA" id="ARBA00004651"/>
    </source>
</evidence>
<evidence type="ECO:0000256" key="4">
    <source>
        <dbReference type="ARBA" id="ARBA00022692"/>
    </source>
</evidence>
<evidence type="ECO:0000256" key="7">
    <source>
        <dbReference type="SAM" id="Phobius"/>
    </source>
</evidence>
<comment type="subcellular location">
    <subcellularLocation>
        <location evidence="1">Cell membrane</location>
        <topology evidence="1">Multi-pass membrane protein</topology>
    </subcellularLocation>
</comment>
<dbReference type="Pfam" id="PF00528">
    <property type="entry name" value="BPD_transp_1"/>
    <property type="match status" value="1"/>
</dbReference>
<comment type="caution">
    <text evidence="9">The sequence shown here is derived from an EMBL/GenBank/DDBJ whole genome shotgun (WGS) entry which is preliminary data.</text>
</comment>
<feature type="transmembrane region" description="Helical" evidence="7">
    <location>
        <begin position="168"/>
        <end position="186"/>
    </location>
</feature>
<reference evidence="9" key="2">
    <citation type="journal article" date="2020" name="Microorganisms">
        <title>Osmotic Adaptation and Compatible Solute Biosynthesis of Phototrophic Bacteria as Revealed from Genome Analyses.</title>
        <authorList>
            <person name="Imhoff J.F."/>
            <person name="Rahn T."/>
            <person name="Kunzel S."/>
            <person name="Keller A."/>
            <person name="Neulinger S.C."/>
        </authorList>
    </citation>
    <scope>NUCLEOTIDE SEQUENCE</scope>
    <source>
        <strain evidence="9">LMG 28126</strain>
    </source>
</reference>
<keyword evidence="5 7" id="KW-1133">Transmembrane helix</keyword>
<dbReference type="PANTHER" id="PTHR30151:SF0">
    <property type="entry name" value="ABC TRANSPORTER PERMEASE PROTEIN MJ0413-RELATED"/>
    <property type="match status" value="1"/>
</dbReference>
<feature type="transmembrane region" description="Helical" evidence="7">
    <location>
        <begin position="76"/>
        <end position="95"/>
    </location>
</feature>
<dbReference type="InterPro" id="IPR000515">
    <property type="entry name" value="MetI-like"/>
</dbReference>
<dbReference type="Proteomes" id="UP000706333">
    <property type="component" value="Unassembled WGS sequence"/>
</dbReference>
<keyword evidence="3" id="KW-1003">Cell membrane</keyword>
<dbReference type="EMBL" id="NHSD01000299">
    <property type="protein sequence ID" value="MBK5928308.1"/>
    <property type="molecule type" value="Genomic_DNA"/>
</dbReference>
<reference evidence="9" key="1">
    <citation type="submission" date="2017-05" db="EMBL/GenBank/DDBJ databases">
        <authorList>
            <person name="Imhoff J.F."/>
            <person name="Rahn T."/>
            <person name="Kuenzel S."/>
            <person name="Neulinger S.C."/>
        </authorList>
    </citation>
    <scope>NUCLEOTIDE SEQUENCE</scope>
    <source>
        <strain evidence="9">LMG 28126</strain>
    </source>
</reference>
<feature type="transmembrane region" description="Helical" evidence="7">
    <location>
        <begin position="226"/>
        <end position="246"/>
    </location>
</feature>
<feature type="transmembrane region" description="Helical" evidence="7">
    <location>
        <begin position="322"/>
        <end position="344"/>
    </location>
</feature>
<dbReference type="SUPFAM" id="SSF161098">
    <property type="entry name" value="MetI-like"/>
    <property type="match status" value="1"/>
</dbReference>
<feature type="transmembrane region" description="Helical" evidence="7">
    <location>
        <begin position="45"/>
        <end position="64"/>
    </location>
</feature>
<feature type="transmembrane region" description="Helical" evidence="7">
    <location>
        <begin position="107"/>
        <end position="124"/>
    </location>
</feature>
<evidence type="ECO:0000259" key="8">
    <source>
        <dbReference type="Pfam" id="PF00528"/>
    </source>
</evidence>
<organism evidence="9 10">
    <name type="scientific">Rhodobaculum claviforme</name>
    <dbReference type="NCBI Taxonomy" id="1549854"/>
    <lineage>
        <taxon>Bacteria</taxon>
        <taxon>Pseudomonadati</taxon>
        <taxon>Pseudomonadota</taxon>
        <taxon>Alphaproteobacteria</taxon>
        <taxon>Rhodobacterales</taxon>
        <taxon>Paracoccaceae</taxon>
        <taxon>Rhodobaculum</taxon>
    </lineage>
</organism>
<gene>
    <name evidence="9" type="ORF">CCR87_13360</name>
</gene>
<evidence type="ECO:0000256" key="2">
    <source>
        <dbReference type="ARBA" id="ARBA00022448"/>
    </source>
</evidence>
<dbReference type="CDD" id="cd06261">
    <property type="entry name" value="TM_PBP2"/>
    <property type="match status" value="1"/>
</dbReference>
<dbReference type="GO" id="GO:0005886">
    <property type="term" value="C:plasma membrane"/>
    <property type="evidence" value="ECO:0007669"/>
    <property type="project" value="UniProtKB-SubCell"/>
</dbReference>
<sequence length="359" mass="38507">MALALTGAVALWLGADPAAAPAPSALAWLLVATVAGGMATTGRLRLVPALTLVPLALGLGGYALVRHAAPPSGPSVWLAVAAVWLGAWMLVAWLAEIRPRAPAIQRTLGLIIPVLFGLTLLWLWEVVVQGAGVPRVILPPPSLIAARIASSAPILWVDFVQTFVKGALSGYAIGCAAALVFAVLVDRSDFLRRGLLPVGNFVAALPIIGTAPIMVMWFGFDWPSKAAVVVAMVFFPMLVNTVQGLASADRMQRDLMHTWSASYWQDLWRLRLPAAMPFIFNGLKICSTLALIGAIVAEFFGSPTRGMGFRISTEVGRLQLDMVWAEITVAAIAGSLFYGVWALLERRVTFWHPSQRRRG</sequence>
<keyword evidence="2" id="KW-0813">Transport</keyword>
<dbReference type="GO" id="GO:0055085">
    <property type="term" value="P:transmembrane transport"/>
    <property type="evidence" value="ECO:0007669"/>
    <property type="project" value="InterPro"/>
</dbReference>
<dbReference type="InterPro" id="IPR035906">
    <property type="entry name" value="MetI-like_sf"/>
</dbReference>
<feature type="transmembrane region" description="Helical" evidence="7">
    <location>
        <begin position="198"/>
        <end position="220"/>
    </location>
</feature>
<evidence type="ECO:0000256" key="5">
    <source>
        <dbReference type="ARBA" id="ARBA00022989"/>
    </source>
</evidence>
<dbReference type="AlphaFoldDB" id="A0A934TNG4"/>
<accession>A0A934TNG4</accession>
<feature type="transmembrane region" description="Helical" evidence="7">
    <location>
        <begin position="278"/>
        <end position="302"/>
    </location>
</feature>
<proteinExistence type="predicted"/>
<dbReference type="Gene3D" id="1.10.3720.10">
    <property type="entry name" value="MetI-like"/>
    <property type="match status" value="1"/>
</dbReference>
<name>A0A934TNG4_9RHOB</name>
<feature type="domain" description="ABC transmembrane type-1" evidence="8">
    <location>
        <begin position="176"/>
        <end position="349"/>
    </location>
</feature>
<keyword evidence="6 7" id="KW-0472">Membrane</keyword>
<evidence type="ECO:0000256" key="3">
    <source>
        <dbReference type="ARBA" id="ARBA00022475"/>
    </source>
</evidence>
<keyword evidence="4 7" id="KW-0812">Transmembrane</keyword>